<sequence length="374" mass="42554">MQKNICNFSDIVFKGLNSFAEASLASVHEFHDMKDQFVRCLVDYLQRSCCQHTLDERSIKGDIPFKELSWLAFKQSLHGIIWLSQLSCPSSDDEVTDVTQKHLKSVFCASQNISLRFFGSCLIAPFQFKPCKIGKKACLQRAIGNLRGKFEDRERRERGKSKQFDDAIVKVLERCKNPKDLGFLRWLKARLTKPGKFTYLRKRLEEFELDFSPAPSKRRSSPEDFPLPFIPTEQTCPYKRRSPCISSERYSQSSIVTTPFEDVSDLSVTVEPPFVSGIPVLQCRSPLEYTSSPSSSPLPSGTISPGSNSIRWPQWIPGYKKIPYHSPLPPVIDIPEIFPLPPPGTPLLMFPPPQITDAFIPFRDMNIYPANDLL</sequence>
<protein>
    <submittedName>
        <fullName evidence="1">Uncharacterized protein</fullName>
    </submittedName>
</protein>
<comment type="caution">
    <text evidence="1">The sequence shown here is derived from an EMBL/GenBank/DDBJ whole genome shotgun (WGS) entry which is preliminary data.</text>
</comment>
<reference evidence="1" key="1">
    <citation type="submission" date="2022-03" db="EMBL/GenBank/DDBJ databases">
        <title>Draft genome sequence of Aduncisulcus paluster, a free-living microaerophilic Fornicata.</title>
        <authorList>
            <person name="Yuyama I."/>
            <person name="Kume K."/>
            <person name="Tamura T."/>
            <person name="Inagaki Y."/>
            <person name="Hashimoto T."/>
        </authorList>
    </citation>
    <scope>NUCLEOTIDE SEQUENCE</scope>
    <source>
        <strain evidence="1">NY0171</strain>
    </source>
</reference>
<keyword evidence="2" id="KW-1185">Reference proteome</keyword>
<name>A0ABQ5KZH6_9EUKA</name>
<dbReference type="Proteomes" id="UP001057375">
    <property type="component" value="Unassembled WGS sequence"/>
</dbReference>
<organism evidence="1 2">
    <name type="scientific">Aduncisulcus paluster</name>
    <dbReference type="NCBI Taxonomy" id="2918883"/>
    <lineage>
        <taxon>Eukaryota</taxon>
        <taxon>Metamonada</taxon>
        <taxon>Carpediemonas-like organisms</taxon>
        <taxon>Aduncisulcus</taxon>
    </lineage>
</organism>
<evidence type="ECO:0000313" key="2">
    <source>
        <dbReference type="Proteomes" id="UP001057375"/>
    </source>
</evidence>
<evidence type="ECO:0000313" key="1">
    <source>
        <dbReference type="EMBL" id="GKT36460.1"/>
    </source>
</evidence>
<gene>
    <name evidence="1" type="ORF">ADUPG1_009424</name>
</gene>
<dbReference type="EMBL" id="BQXS01011231">
    <property type="protein sequence ID" value="GKT36460.1"/>
    <property type="molecule type" value="Genomic_DNA"/>
</dbReference>
<proteinExistence type="predicted"/>
<accession>A0ABQ5KZH6</accession>